<feature type="transmembrane region" description="Helical" evidence="1">
    <location>
        <begin position="34"/>
        <end position="52"/>
    </location>
</feature>
<comment type="caution">
    <text evidence="2">The sequence shown here is derived from an EMBL/GenBank/DDBJ whole genome shotgun (WGS) entry which is preliminary data.</text>
</comment>
<organism evidence="2 3">
    <name type="scientific">Caballeronia zhejiangensis</name>
    <dbReference type="NCBI Taxonomy" id="871203"/>
    <lineage>
        <taxon>Bacteria</taxon>
        <taxon>Pseudomonadati</taxon>
        <taxon>Pseudomonadota</taxon>
        <taxon>Betaproteobacteria</taxon>
        <taxon>Burkholderiales</taxon>
        <taxon>Burkholderiaceae</taxon>
        <taxon>Caballeronia</taxon>
    </lineage>
</organism>
<keyword evidence="1" id="KW-0472">Membrane</keyword>
<keyword evidence="1" id="KW-1133">Transmembrane helix</keyword>
<dbReference type="AlphaFoldDB" id="A0A656QUX6"/>
<gene>
    <name evidence="2" type="ORF">BG60_01615</name>
</gene>
<reference evidence="2 3" key="1">
    <citation type="submission" date="2014-03" db="EMBL/GenBank/DDBJ databases">
        <title>Draft Genome Sequences of Four Burkholderia Strains.</title>
        <authorList>
            <person name="Liu X.Y."/>
            <person name="Li C.X."/>
            <person name="Xu J.H."/>
        </authorList>
    </citation>
    <scope>NUCLEOTIDE SEQUENCE [LARGE SCALE GENOMIC DNA]</scope>
    <source>
        <strain evidence="2 3">OP-1</strain>
    </source>
</reference>
<evidence type="ECO:0000313" key="3">
    <source>
        <dbReference type="Proteomes" id="UP000027451"/>
    </source>
</evidence>
<proteinExistence type="predicted"/>
<sequence length="89" mass="10003">MRRFTASILRRTVFCIAAQGGGRLPRRESSWTDGFLWFLIDSTISLAFHFFVVKAARLLILGSMLWPITVGIMSSIKMTIVIRSVAAKI</sequence>
<dbReference type="EMBL" id="JFHD01000001">
    <property type="protein sequence ID" value="KDR34261.1"/>
    <property type="molecule type" value="Genomic_DNA"/>
</dbReference>
<protein>
    <submittedName>
        <fullName evidence="2">Uncharacterized protein</fullName>
    </submittedName>
</protein>
<keyword evidence="1" id="KW-0812">Transmembrane</keyword>
<feature type="transmembrane region" description="Helical" evidence="1">
    <location>
        <begin position="64"/>
        <end position="86"/>
    </location>
</feature>
<evidence type="ECO:0000256" key="1">
    <source>
        <dbReference type="SAM" id="Phobius"/>
    </source>
</evidence>
<evidence type="ECO:0000313" key="2">
    <source>
        <dbReference type="EMBL" id="KDR34261.1"/>
    </source>
</evidence>
<dbReference type="Proteomes" id="UP000027451">
    <property type="component" value="Unassembled WGS sequence"/>
</dbReference>
<name>A0A656QUX6_9BURK</name>
<accession>A0A656QUX6</accession>
<keyword evidence="3" id="KW-1185">Reference proteome</keyword>